<name>A0A1X6ZWZ6_9RHOB</name>
<dbReference type="GO" id="GO:0016747">
    <property type="term" value="F:acyltransferase activity, transferring groups other than amino-acyl groups"/>
    <property type="evidence" value="ECO:0007669"/>
    <property type="project" value="InterPro"/>
</dbReference>
<dbReference type="EC" id="2.3.1.-" evidence="4"/>
<dbReference type="OrthoDB" id="9789603at2"/>
<organism evidence="4 5">
    <name type="scientific">Roseovarius halotolerans</name>
    <dbReference type="NCBI Taxonomy" id="505353"/>
    <lineage>
        <taxon>Bacteria</taxon>
        <taxon>Pseudomonadati</taxon>
        <taxon>Pseudomonadota</taxon>
        <taxon>Alphaproteobacteria</taxon>
        <taxon>Rhodobacterales</taxon>
        <taxon>Roseobacteraceae</taxon>
        <taxon>Roseovarius</taxon>
    </lineage>
</organism>
<protein>
    <submittedName>
        <fullName evidence="4">Acetyltransferase YpeA</fullName>
        <ecNumber evidence="4">2.3.1.-</ecNumber>
    </submittedName>
</protein>
<sequence>MTDPVTFRPARRADLEAIVGLIADDGLGRGRESLGDEVEPAYLSAFDAIARDPNQLMAVAEAEGQVIGYMQITFIPGLSRKGAWRGQLESVRVAAHLRGRGIGAAFFGWAIEQCRARGCALVQLTTDRQRDDALRFYERLGFSASHHGMKLQLF</sequence>
<dbReference type="PANTHER" id="PTHR43877:SF2">
    <property type="entry name" value="AMINOALKYLPHOSPHONATE N-ACETYLTRANSFERASE-RELATED"/>
    <property type="match status" value="1"/>
</dbReference>
<dbReference type="CDD" id="cd04301">
    <property type="entry name" value="NAT_SF"/>
    <property type="match status" value="1"/>
</dbReference>
<dbReference type="Pfam" id="PF00583">
    <property type="entry name" value="Acetyltransf_1"/>
    <property type="match status" value="1"/>
</dbReference>
<dbReference type="Proteomes" id="UP000193207">
    <property type="component" value="Unassembled WGS sequence"/>
</dbReference>
<feature type="domain" description="N-acetyltransferase" evidence="3">
    <location>
        <begin position="5"/>
        <end position="154"/>
    </location>
</feature>
<dbReference type="SUPFAM" id="SSF55729">
    <property type="entry name" value="Acyl-CoA N-acyltransferases (Nat)"/>
    <property type="match status" value="1"/>
</dbReference>
<dbReference type="RefSeq" id="WP_085819114.1">
    <property type="nucleotide sequence ID" value="NZ_FWFU01000005.1"/>
</dbReference>
<dbReference type="EMBL" id="FWFU01000005">
    <property type="protein sequence ID" value="SLN63709.1"/>
    <property type="molecule type" value="Genomic_DNA"/>
</dbReference>
<keyword evidence="1 4" id="KW-0808">Transferase</keyword>
<proteinExistence type="predicted"/>
<evidence type="ECO:0000313" key="5">
    <source>
        <dbReference type="Proteomes" id="UP000193207"/>
    </source>
</evidence>
<dbReference type="InterPro" id="IPR050832">
    <property type="entry name" value="Bact_Acetyltransf"/>
</dbReference>
<dbReference type="PROSITE" id="PS51186">
    <property type="entry name" value="GNAT"/>
    <property type="match status" value="1"/>
</dbReference>
<dbReference type="InterPro" id="IPR000182">
    <property type="entry name" value="GNAT_dom"/>
</dbReference>
<reference evidence="4 5" key="1">
    <citation type="submission" date="2017-03" db="EMBL/GenBank/DDBJ databases">
        <authorList>
            <person name="Afonso C.L."/>
            <person name="Miller P.J."/>
            <person name="Scott M.A."/>
            <person name="Spackman E."/>
            <person name="Goraichik I."/>
            <person name="Dimitrov K.M."/>
            <person name="Suarez D.L."/>
            <person name="Swayne D.E."/>
        </authorList>
    </citation>
    <scope>NUCLEOTIDE SEQUENCE [LARGE SCALE GENOMIC DNA]</scope>
    <source>
        <strain evidence="4 5">CECT 8110</strain>
    </source>
</reference>
<evidence type="ECO:0000313" key="4">
    <source>
        <dbReference type="EMBL" id="SLN63709.1"/>
    </source>
</evidence>
<dbReference type="AlphaFoldDB" id="A0A1X6ZWZ6"/>
<evidence type="ECO:0000256" key="2">
    <source>
        <dbReference type="ARBA" id="ARBA00023315"/>
    </source>
</evidence>
<dbReference type="PANTHER" id="PTHR43877">
    <property type="entry name" value="AMINOALKYLPHOSPHONATE N-ACETYLTRANSFERASE-RELATED-RELATED"/>
    <property type="match status" value="1"/>
</dbReference>
<dbReference type="InterPro" id="IPR016181">
    <property type="entry name" value="Acyl_CoA_acyltransferase"/>
</dbReference>
<evidence type="ECO:0000259" key="3">
    <source>
        <dbReference type="PROSITE" id="PS51186"/>
    </source>
</evidence>
<keyword evidence="5" id="KW-1185">Reference proteome</keyword>
<accession>A0A1X6ZWZ6</accession>
<evidence type="ECO:0000256" key="1">
    <source>
        <dbReference type="ARBA" id="ARBA00022679"/>
    </source>
</evidence>
<keyword evidence="2 4" id="KW-0012">Acyltransferase</keyword>
<gene>
    <name evidence="4" type="primary">ypeA</name>
    <name evidence="4" type="ORF">ROH8110_03558</name>
</gene>
<dbReference type="Gene3D" id="3.40.630.30">
    <property type="match status" value="1"/>
</dbReference>